<name>A0A9P6GFP0_9PLEO</name>
<dbReference type="EMBL" id="WJXW01000007">
    <property type="protein sequence ID" value="KAF9734418.1"/>
    <property type="molecule type" value="Genomic_DNA"/>
</dbReference>
<gene>
    <name evidence="1" type="ORF">PMIN01_07321</name>
</gene>
<proteinExistence type="predicted"/>
<protein>
    <submittedName>
        <fullName evidence="1">Uncharacterized protein</fullName>
    </submittedName>
</protein>
<dbReference type="AlphaFoldDB" id="A0A9P6GFP0"/>
<dbReference type="OrthoDB" id="5414271at2759"/>
<dbReference type="Proteomes" id="UP000756921">
    <property type="component" value="Unassembled WGS sequence"/>
</dbReference>
<keyword evidence="2" id="KW-1185">Reference proteome</keyword>
<comment type="caution">
    <text evidence="1">The sequence shown here is derived from an EMBL/GenBank/DDBJ whole genome shotgun (WGS) entry which is preliminary data.</text>
</comment>
<accession>A0A9P6GFP0</accession>
<evidence type="ECO:0000313" key="2">
    <source>
        <dbReference type="Proteomes" id="UP000756921"/>
    </source>
</evidence>
<sequence>MPTNDFPSRVLPALAVLAAAGSLNKIKASLKDGFCGHNNILISRLPLPQASPSSWGLLTLVRLFHEHDAQVTVRGDTLVSSKKSWADLETGPRYSRVLGTVPNLRSFSSDAQPRKLRSADGSYDVYDTARGHGTHAVRINRATLINILVLSNARAIYEYSDASGYRGAFGSWTGQRYIDWRAGQPAVVTLRPHDSHAPATDVYPPAFPARVDRCVRMMAGVVVDAASPESFGAAFPGRLAPDRYRLKHRRNGFGLSHGSRHTYNMNGGKVFEIDFLFPEPVLEMDAQGAGGWRAPRSSICLALPSLSGDDGVEVDVSWQDEKTLSKALDRLHWTNLSWSMHRGMRDLLLAVAHESMEQHRDTLARSLRDAAQTYHAQLVCSGWDGDFAKKRMGEMAAIPATRCES</sequence>
<organism evidence="1 2">
    <name type="scientific">Paraphaeosphaeria minitans</name>
    <dbReference type="NCBI Taxonomy" id="565426"/>
    <lineage>
        <taxon>Eukaryota</taxon>
        <taxon>Fungi</taxon>
        <taxon>Dikarya</taxon>
        <taxon>Ascomycota</taxon>
        <taxon>Pezizomycotina</taxon>
        <taxon>Dothideomycetes</taxon>
        <taxon>Pleosporomycetidae</taxon>
        <taxon>Pleosporales</taxon>
        <taxon>Massarineae</taxon>
        <taxon>Didymosphaeriaceae</taxon>
        <taxon>Paraphaeosphaeria</taxon>
    </lineage>
</organism>
<reference evidence="1" key="1">
    <citation type="journal article" date="2020" name="Mol. Plant Microbe Interact.">
        <title>Genome Sequence of the Biocontrol Agent Coniothyrium minitans strain Conio (IMI 134523).</title>
        <authorList>
            <person name="Patel D."/>
            <person name="Shittu T.A."/>
            <person name="Baroncelli R."/>
            <person name="Muthumeenakshi S."/>
            <person name="Osborne T.H."/>
            <person name="Janganan T.K."/>
            <person name="Sreenivasaprasad S."/>
        </authorList>
    </citation>
    <scope>NUCLEOTIDE SEQUENCE</scope>
    <source>
        <strain evidence="1">Conio</strain>
    </source>
</reference>
<evidence type="ECO:0000313" key="1">
    <source>
        <dbReference type="EMBL" id="KAF9734418.1"/>
    </source>
</evidence>